<comment type="function">
    <text evidence="3">DNA-dependent ATPase and ATP-dependent 5'-3' DNA helicase. Has no activity on blunt DNA or DNA with 3'-overhangs, requires at least 10 bases of 5'-ssDNA for helicase activity.</text>
</comment>
<dbReference type="GO" id="GO:0043139">
    <property type="term" value="F:5'-3' DNA helicase activity"/>
    <property type="evidence" value="ECO:0007669"/>
    <property type="project" value="UniProtKB-UniRule"/>
</dbReference>
<evidence type="ECO:0000259" key="5">
    <source>
        <dbReference type="Pfam" id="PF14490"/>
    </source>
</evidence>
<organism evidence="8 10">
    <name type="scientific">Arsenophonus nasoniae</name>
    <name type="common">son-killer infecting Nasonia vitripennis</name>
    <dbReference type="NCBI Taxonomy" id="638"/>
    <lineage>
        <taxon>Bacteria</taxon>
        <taxon>Pseudomonadati</taxon>
        <taxon>Pseudomonadota</taxon>
        <taxon>Gammaproteobacteria</taxon>
        <taxon>Enterobacterales</taxon>
        <taxon>Morganellaceae</taxon>
        <taxon>Arsenophonus</taxon>
    </lineage>
</organism>
<reference evidence="9" key="2">
    <citation type="submission" date="2023-04" db="EMBL/GenBank/DDBJ databases">
        <title>Genome dynamics across the evolutionary transition to endosymbiosis.</title>
        <authorList>
            <person name="Siozios S."/>
            <person name="Nadal-Jimenez P."/>
            <person name="Azagi T."/>
            <person name="Sprong H."/>
            <person name="Frost C.L."/>
            <person name="Parratt S.R."/>
            <person name="Taylor G."/>
            <person name="Brettell L."/>
            <person name="Lew K.C."/>
            <person name="Croft L."/>
            <person name="King K.C."/>
            <person name="Brockhurst M.A."/>
            <person name="Hypsa V."/>
            <person name="Novakova E."/>
            <person name="Darby A.C."/>
            <person name="Hurst G.D.D."/>
        </authorList>
    </citation>
    <scope>NUCLEOTIDE SEQUENCE</scope>
    <source>
        <strain evidence="9">ANv_CAN</strain>
        <plasmid evidence="9">paNv_CAN2</plasmid>
    </source>
</reference>
<accession>A0A4P7L0S2</accession>
<dbReference type="Pfam" id="PF13538">
    <property type="entry name" value="UvrD_C_2"/>
    <property type="match status" value="1"/>
</dbReference>
<geneLocation type="plasmid" evidence="8">
    <name>pArsFIN5</name>
</geneLocation>
<geneLocation type="plasmid" evidence="10">
    <name>parsfin5</name>
</geneLocation>
<dbReference type="GO" id="GO:0003677">
    <property type="term" value="F:DNA binding"/>
    <property type="evidence" value="ECO:0007669"/>
    <property type="project" value="UniProtKB-UniRule"/>
</dbReference>
<feature type="domain" description="ATP-dependent RecD2 DNA helicase SH3" evidence="6">
    <location>
        <begin position="569"/>
        <end position="632"/>
    </location>
</feature>
<dbReference type="Gene3D" id="3.40.50.300">
    <property type="entry name" value="P-loop containing nucleotide triphosphate hydrolases"/>
    <property type="match status" value="2"/>
</dbReference>
<proteinExistence type="inferred from homology"/>
<dbReference type="InterPro" id="IPR010994">
    <property type="entry name" value="RuvA_2-like"/>
</dbReference>
<dbReference type="InterPro" id="IPR041451">
    <property type="entry name" value="RecD2_SH13"/>
</dbReference>
<dbReference type="EMBL" id="CP038617">
    <property type="protein sequence ID" value="QBY46245.1"/>
    <property type="molecule type" value="Genomic_DNA"/>
</dbReference>
<keyword evidence="3 8" id="KW-0378">Hydrolase</keyword>
<dbReference type="GO" id="GO:0016787">
    <property type="term" value="F:hydrolase activity"/>
    <property type="evidence" value="ECO:0007669"/>
    <property type="project" value="UniProtKB-KW"/>
</dbReference>
<dbReference type="InterPro" id="IPR027417">
    <property type="entry name" value="P-loop_NTPase"/>
</dbReference>
<keyword evidence="2 3" id="KW-0067">ATP-binding</keyword>
<feature type="domain" description="ATP-dependent RecD2 DNA helicase-like helix-hairpin-helix" evidence="5">
    <location>
        <begin position="148"/>
        <end position="237"/>
    </location>
</feature>
<name>A0A4P7L0S2_9GAMM</name>
<evidence type="ECO:0000256" key="2">
    <source>
        <dbReference type="ARBA" id="ARBA00022840"/>
    </source>
</evidence>
<feature type="domain" description="ATP-dependent RecD2 DNA helicase OB-fold" evidence="7">
    <location>
        <begin position="10"/>
        <end position="83"/>
    </location>
</feature>
<geneLocation type="plasmid" evidence="9 11">
    <name>paNv_CAN2</name>
</geneLocation>
<gene>
    <name evidence="3 8" type="primary">recD2</name>
    <name evidence="8" type="ORF">ArsFIN_48560</name>
    <name evidence="9" type="ORF">QE258_23090</name>
</gene>
<evidence type="ECO:0000313" key="9">
    <source>
        <dbReference type="EMBL" id="WGM08160.1"/>
    </source>
</evidence>
<dbReference type="Gene3D" id="1.10.150.20">
    <property type="entry name" value="5' to 3' exonuclease, C-terminal subdomain"/>
    <property type="match status" value="1"/>
</dbReference>
<dbReference type="InterPro" id="IPR055446">
    <property type="entry name" value="RecD2_N_OB"/>
</dbReference>
<dbReference type="Pfam" id="PF14520">
    <property type="entry name" value="HHH_5"/>
    <property type="match status" value="1"/>
</dbReference>
<dbReference type="CDD" id="cd18809">
    <property type="entry name" value="SF1_C_RecD"/>
    <property type="match status" value="1"/>
</dbReference>
<dbReference type="PANTHER" id="PTHR43788">
    <property type="entry name" value="DNA2/NAM7 HELICASE FAMILY MEMBER"/>
    <property type="match status" value="1"/>
</dbReference>
<dbReference type="KEGG" id="ans:ArsFIN_48560"/>
<evidence type="ECO:0000313" key="10">
    <source>
        <dbReference type="Proteomes" id="UP000295134"/>
    </source>
</evidence>
<evidence type="ECO:0000313" key="11">
    <source>
        <dbReference type="Proteomes" id="UP001177592"/>
    </source>
</evidence>
<sequence>MQNSQFQSPQSLEGVVERVTFHSEASGFFVIRAKVSGHKDLITVTGNTASITAGEYIECMGIWLNDVNYGLQFKTNHIKTIIPTTLEGMEKYLGSGMVKGIGPVFAKQLIKSFGADVFDIIEHHPDKLLEVEGIGKKRQQKISSAWAEQKVIREIMVFLQSHGVGTSRAVRIYKTYGESAISKVRENPYQLSIDIYGIGFKTADQIAQNLGVDTQSLIRAQAGIRHVLQELSNQGHCAEEQEALINKTHRLLNIHEDIIRQAIEIELTERRLVLQSVENEIWVFLSSLAFAEQGVAGHLKRLISGKLPWDNIALEKTIPWVEKKNKIMLSDSQKTAIEKTLNSKVSVITGGPGVGKTTVINSILDIIKTKGIKPTLCAPTGRAAKRLSESTRENATTIHRLLDFDPSQFDFKHNADNPIDTELLVVDESSMIDIVLMNKLLRALPDHSALLLVGDIDQLPSVGPGNVLSDVIHSQQIPVSRLTEIFRQSACSKIITSAHAINMGRFPEIVKKGEESDFFFIHSEDIEDIKNKLLNIILHRLPMRFGFDPVRDIQVLTAMNRGGIGTHSINDMLQSQLNNNDISSKVTRYGRTLSLGDKVIQLVNNYDKDVFNGDIGIITLIDTVESEMIIDFDGRTIRYDFNELDEISLAYATTIHKSQGSEYPCVVIPIAMQNYLMLERNLIYTGVTRGKKMVVIIGQKKALSLAINKQNSIKRKTWLLARLKIAFNES</sequence>
<dbReference type="GO" id="GO:0009338">
    <property type="term" value="C:exodeoxyribonuclease V complex"/>
    <property type="evidence" value="ECO:0007669"/>
    <property type="project" value="TreeGrafter"/>
</dbReference>
<keyword evidence="11" id="KW-1185">Reference proteome</keyword>
<keyword evidence="1 3" id="KW-0547">Nucleotide-binding</keyword>
<dbReference type="Gene3D" id="1.10.10.2220">
    <property type="match status" value="1"/>
</dbReference>
<reference evidence="8 10" key="1">
    <citation type="submission" date="2019-03" db="EMBL/GenBank/DDBJ databases">
        <title>Long-read sequencing reveals hyperdense prophage content in a complex bacterial symbiont genome.</title>
        <authorList>
            <person name="Frost C.L."/>
            <person name="Siozios S."/>
            <person name="Nadal-Jimenez P."/>
            <person name="Brockhurst M.A."/>
            <person name="King K.C."/>
            <person name="Darby A.C."/>
            <person name="Hurst G.D.D."/>
        </authorList>
    </citation>
    <scope>NUCLEOTIDE SEQUENCE [LARGE SCALE GENOMIC DNA]</scope>
    <source>
        <strain evidence="8 10">FIN</strain>
        <plasmid evidence="8">pArsFIN5</plasmid>
        <plasmid evidence="10">parsfin5</plasmid>
    </source>
</reference>
<dbReference type="GO" id="GO:0006310">
    <property type="term" value="P:DNA recombination"/>
    <property type="evidence" value="ECO:0007669"/>
    <property type="project" value="InterPro"/>
</dbReference>
<comment type="catalytic activity">
    <reaction evidence="3">
        <text>ATP + H2O = ADP + phosphate + H(+)</text>
        <dbReference type="Rhea" id="RHEA:13065"/>
        <dbReference type="ChEBI" id="CHEBI:15377"/>
        <dbReference type="ChEBI" id="CHEBI:15378"/>
        <dbReference type="ChEBI" id="CHEBI:30616"/>
        <dbReference type="ChEBI" id="CHEBI:43474"/>
        <dbReference type="ChEBI" id="CHEBI:456216"/>
        <dbReference type="EC" id="5.6.2.3"/>
    </reaction>
</comment>
<dbReference type="PANTHER" id="PTHR43788:SF6">
    <property type="entry name" value="DNA HELICASE B"/>
    <property type="match status" value="1"/>
</dbReference>
<dbReference type="Proteomes" id="UP000295134">
    <property type="component" value="Plasmid pArsFIN5"/>
</dbReference>
<evidence type="ECO:0000259" key="6">
    <source>
        <dbReference type="Pfam" id="PF18335"/>
    </source>
</evidence>
<dbReference type="InterPro" id="IPR027785">
    <property type="entry name" value="UvrD-like_helicase_C"/>
</dbReference>
<keyword evidence="3" id="KW-0413">Isomerase</keyword>
<dbReference type="SUPFAM" id="SSF52540">
    <property type="entry name" value="P-loop containing nucleoside triphosphate hydrolases"/>
    <property type="match status" value="2"/>
</dbReference>
<dbReference type="EC" id="5.6.2.3" evidence="3"/>
<dbReference type="GO" id="GO:0017116">
    <property type="term" value="F:single-stranded DNA helicase activity"/>
    <property type="evidence" value="ECO:0007669"/>
    <property type="project" value="TreeGrafter"/>
</dbReference>
<dbReference type="Pfam" id="PF23139">
    <property type="entry name" value="OB_YrrC"/>
    <property type="match status" value="1"/>
</dbReference>
<dbReference type="Pfam" id="PF14490">
    <property type="entry name" value="HHH_RecD2"/>
    <property type="match status" value="1"/>
</dbReference>
<dbReference type="NCBIfam" id="TIGR01448">
    <property type="entry name" value="recD_rel"/>
    <property type="match status" value="1"/>
</dbReference>
<keyword evidence="3" id="KW-0238">DNA-binding</keyword>
<dbReference type="CDD" id="cd17933">
    <property type="entry name" value="DEXSc_RecD-like"/>
    <property type="match status" value="1"/>
</dbReference>
<dbReference type="InterPro" id="IPR029493">
    <property type="entry name" value="RecD2-like_HHH"/>
</dbReference>
<evidence type="ECO:0000256" key="3">
    <source>
        <dbReference type="HAMAP-Rule" id="MF_01488"/>
    </source>
</evidence>
<evidence type="ECO:0000256" key="1">
    <source>
        <dbReference type="ARBA" id="ARBA00022741"/>
    </source>
</evidence>
<dbReference type="GO" id="GO:0005524">
    <property type="term" value="F:ATP binding"/>
    <property type="evidence" value="ECO:0007669"/>
    <property type="project" value="UniProtKB-UniRule"/>
</dbReference>
<dbReference type="GeneID" id="39751360"/>
<feature type="binding site" evidence="3">
    <location>
        <begin position="353"/>
        <end position="357"/>
    </location>
    <ligand>
        <name>ATP</name>
        <dbReference type="ChEBI" id="CHEBI:30616"/>
    </ligand>
</feature>
<dbReference type="InterPro" id="IPR006345">
    <property type="entry name" value="RecD2"/>
</dbReference>
<dbReference type="Gene3D" id="2.30.30.940">
    <property type="match status" value="1"/>
</dbReference>
<evidence type="ECO:0000313" key="8">
    <source>
        <dbReference type="EMBL" id="QBY46245.1"/>
    </source>
</evidence>
<dbReference type="RefSeq" id="WP_026823639.1">
    <property type="nucleotide sequence ID" value="NZ_CP038617.1"/>
</dbReference>
<keyword evidence="3 8" id="KW-0347">Helicase</keyword>
<dbReference type="SUPFAM" id="SSF47781">
    <property type="entry name" value="RuvA domain 2-like"/>
    <property type="match status" value="1"/>
</dbReference>
<evidence type="ECO:0000259" key="4">
    <source>
        <dbReference type="Pfam" id="PF13538"/>
    </source>
</evidence>
<dbReference type="InterPro" id="IPR050534">
    <property type="entry name" value="Coronavir_polyprotein_1ab"/>
</dbReference>
<feature type="domain" description="UvrD-like helicase C-terminal" evidence="4">
    <location>
        <begin position="649"/>
        <end position="697"/>
    </location>
</feature>
<dbReference type="EMBL" id="CP123525">
    <property type="protein sequence ID" value="WGM08160.1"/>
    <property type="molecule type" value="Genomic_DNA"/>
</dbReference>
<comment type="similarity">
    <text evidence="3">Belongs to the RecD family. RecD2 subfamily.</text>
</comment>
<keyword evidence="8" id="KW-0614">Plasmid</keyword>
<dbReference type="Pfam" id="PF13245">
    <property type="entry name" value="AAA_19"/>
    <property type="match status" value="1"/>
</dbReference>
<dbReference type="HAMAP" id="MF_01488">
    <property type="entry name" value="RecD2"/>
    <property type="match status" value="1"/>
</dbReference>
<dbReference type="AlphaFoldDB" id="A0A4P7L0S2"/>
<dbReference type="Pfam" id="PF18335">
    <property type="entry name" value="SH3_13"/>
    <property type="match status" value="1"/>
</dbReference>
<protein>
    <recommendedName>
        <fullName evidence="3">ATP-dependent RecD2 DNA helicase</fullName>
        <ecNumber evidence="3">5.6.2.3</ecNumber>
    </recommendedName>
    <alternativeName>
        <fullName evidence="3">DNA 5'-3' helicase subunit RecD2</fullName>
    </alternativeName>
</protein>
<evidence type="ECO:0000259" key="7">
    <source>
        <dbReference type="Pfam" id="PF23139"/>
    </source>
</evidence>
<dbReference type="Proteomes" id="UP001177592">
    <property type="component" value="Plasmid paNv_CAN2"/>
</dbReference>